<dbReference type="Proteomes" id="UP000887576">
    <property type="component" value="Unplaced"/>
</dbReference>
<dbReference type="WBParaSite" id="JU765_v2.g3859.t1">
    <property type="protein sequence ID" value="JU765_v2.g3859.t1"/>
    <property type="gene ID" value="JU765_v2.g3859"/>
</dbReference>
<sequence length="136" mass="15778">MMKTVHELGLALSRKEFNAAADFCFLAANLLDSDYDCFEQQDFIQNDDEEPFRKHITLINASLPDDKYYSTQTSYGWSITDFQATEIYDFAIRMKHSPESSQGSDEYPLLQGSDEYRSLQGSDEYQKCRLEYAHLL</sequence>
<organism evidence="1 2">
    <name type="scientific">Panagrolaimus sp. JU765</name>
    <dbReference type="NCBI Taxonomy" id="591449"/>
    <lineage>
        <taxon>Eukaryota</taxon>
        <taxon>Metazoa</taxon>
        <taxon>Ecdysozoa</taxon>
        <taxon>Nematoda</taxon>
        <taxon>Chromadorea</taxon>
        <taxon>Rhabditida</taxon>
        <taxon>Tylenchina</taxon>
        <taxon>Panagrolaimomorpha</taxon>
        <taxon>Panagrolaimoidea</taxon>
        <taxon>Panagrolaimidae</taxon>
        <taxon>Panagrolaimus</taxon>
    </lineage>
</organism>
<evidence type="ECO:0000313" key="2">
    <source>
        <dbReference type="WBParaSite" id="JU765_v2.g3859.t1"/>
    </source>
</evidence>
<accession>A0AC34R5Y1</accession>
<name>A0AC34R5Y1_9BILA</name>
<evidence type="ECO:0000313" key="1">
    <source>
        <dbReference type="Proteomes" id="UP000887576"/>
    </source>
</evidence>
<protein>
    <submittedName>
        <fullName evidence="2">Ancestral coatomer element 1 Sec16/Sec31 domain-containing protein</fullName>
    </submittedName>
</protein>
<reference evidence="2" key="1">
    <citation type="submission" date="2022-11" db="UniProtKB">
        <authorList>
            <consortium name="WormBaseParasite"/>
        </authorList>
    </citation>
    <scope>IDENTIFICATION</scope>
</reference>
<proteinExistence type="predicted"/>